<protein>
    <submittedName>
        <fullName evidence="2">Uncharacterized protein</fullName>
    </submittedName>
</protein>
<comment type="caution">
    <text evidence="2">The sequence shown here is derived from an EMBL/GenBank/DDBJ whole genome shotgun (WGS) entry which is preliminary data.</text>
</comment>
<feature type="region of interest" description="Disordered" evidence="1">
    <location>
        <begin position="17"/>
        <end position="51"/>
    </location>
</feature>
<dbReference type="Proteomes" id="UP001187192">
    <property type="component" value="Unassembled WGS sequence"/>
</dbReference>
<dbReference type="EMBL" id="BTGU01000043">
    <property type="protein sequence ID" value="GMN52782.1"/>
    <property type="molecule type" value="Genomic_DNA"/>
</dbReference>
<dbReference type="AlphaFoldDB" id="A0AA88DF21"/>
<evidence type="ECO:0000313" key="2">
    <source>
        <dbReference type="EMBL" id="GMN52782.1"/>
    </source>
</evidence>
<feature type="region of interest" description="Disordered" evidence="1">
    <location>
        <begin position="91"/>
        <end position="122"/>
    </location>
</feature>
<evidence type="ECO:0000256" key="1">
    <source>
        <dbReference type="SAM" id="MobiDB-lite"/>
    </source>
</evidence>
<gene>
    <name evidence="2" type="ORF">TIFTF001_021927</name>
</gene>
<feature type="compositionally biased region" description="Basic and acidic residues" evidence="1">
    <location>
        <begin position="37"/>
        <end position="50"/>
    </location>
</feature>
<accession>A0AA88DF21</accession>
<sequence>MMPTFISRYEKSEIGQKLSLESGPKREKRLRNLNPHALEREREERKKEESSPLLHYKLTSIACKNTSELAINGGKRSRFLRLTEGFYAGNWESGEFEPEDNGIAKGNTNNSRAISDGSGNFS</sequence>
<organism evidence="2 3">
    <name type="scientific">Ficus carica</name>
    <name type="common">Common fig</name>
    <dbReference type="NCBI Taxonomy" id="3494"/>
    <lineage>
        <taxon>Eukaryota</taxon>
        <taxon>Viridiplantae</taxon>
        <taxon>Streptophyta</taxon>
        <taxon>Embryophyta</taxon>
        <taxon>Tracheophyta</taxon>
        <taxon>Spermatophyta</taxon>
        <taxon>Magnoliopsida</taxon>
        <taxon>eudicotyledons</taxon>
        <taxon>Gunneridae</taxon>
        <taxon>Pentapetalae</taxon>
        <taxon>rosids</taxon>
        <taxon>fabids</taxon>
        <taxon>Rosales</taxon>
        <taxon>Moraceae</taxon>
        <taxon>Ficeae</taxon>
        <taxon>Ficus</taxon>
    </lineage>
</organism>
<keyword evidence="3" id="KW-1185">Reference proteome</keyword>
<reference evidence="2" key="1">
    <citation type="submission" date="2023-07" db="EMBL/GenBank/DDBJ databases">
        <title>draft genome sequence of fig (Ficus carica).</title>
        <authorList>
            <person name="Takahashi T."/>
            <person name="Nishimura K."/>
        </authorList>
    </citation>
    <scope>NUCLEOTIDE SEQUENCE</scope>
</reference>
<name>A0AA88DF21_FICCA</name>
<evidence type="ECO:0000313" key="3">
    <source>
        <dbReference type="Proteomes" id="UP001187192"/>
    </source>
</evidence>
<feature type="compositionally biased region" description="Polar residues" evidence="1">
    <location>
        <begin position="106"/>
        <end position="122"/>
    </location>
</feature>
<proteinExistence type="predicted"/>